<gene>
    <name evidence="2" type="ORF">MGAL_10B042350</name>
</gene>
<dbReference type="InterPro" id="IPR027417">
    <property type="entry name" value="P-loop_NTPase"/>
</dbReference>
<dbReference type="Gene3D" id="3.40.50.300">
    <property type="entry name" value="P-loop containing nucleotide triphosphate hydrolases"/>
    <property type="match status" value="1"/>
</dbReference>
<dbReference type="SUPFAM" id="SSF52540">
    <property type="entry name" value="P-loop containing nucleoside triphosphate hydrolases"/>
    <property type="match status" value="1"/>
</dbReference>
<feature type="region of interest" description="Disordered" evidence="1">
    <location>
        <begin position="139"/>
        <end position="159"/>
    </location>
</feature>
<dbReference type="EMBL" id="UYJE01006359">
    <property type="protein sequence ID" value="VDI45255.1"/>
    <property type="molecule type" value="Genomic_DNA"/>
</dbReference>
<protein>
    <submittedName>
        <fullName evidence="2">Uncharacterized protein</fullName>
    </submittedName>
</protein>
<organism evidence="2 3">
    <name type="scientific">Mytilus galloprovincialis</name>
    <name type="common">Mediterranean mussel</name>
    <dbReference type="NCBI Taxonomy" id="29158"/>
    <lineage>
        <taxon>Eukaryota</taxon>
        <taxon>Metazoa</taxon>
        <taxon>Spiralia</taxon>
        <taxon>Lophotrochozoa</taxon>
        <taxon>Mollusca</taxon>
        <taxon>Bivalvia</taxon>
        <taxon>Autobranchia</taxon>
        <taxon>Pteriomorphia</taxon>
        <taxon>Mytilida</taxon>
        <taxon>Mytiloidea</taxon>
        <taxon>Mytilidae</taxon>
        <taxon>Mytilinae</taxon>
        <taxon>Mytilus</taxon>
    </lineage>
</organism>
<comment type="caution">
    <text evidence="2">The sequence shown here is derived from an EMBL/GenBank/DDBJ whole genome shotgun (WGS) entry which is preliminary data.</text>
</comment>
<dbReference type="Proteomes" id="UP000596742">
    <property type="component" value="Unassembled WGS sequence"/>
</dbReference>
<keyword evidence="3" id="KW-1185">Reference proteome</keyword>
<reference evidence="2" key="1">
    <citation type="submission" date="2018-11" db="EMBL/GenBank/DDBJ databases">
        <authorList>
            <person name="Alioto T."/>
            <person name="Alioto T."/>
        </authorList>
    </citation>
    <scope>NUCLEOTIDE SEQUENCE</scope>
</reference>
<proteinExistence type="predicted"/>
<sequence length="377" mass="43802">MYRLERMHPADFKMFITKGDYESFENRVYLAGACNVGKSCLASILIGEEIPEKWISTNGLTIYFGRNGIHLEDKKMVTLVKSDTNIMKKLLLGNPHIVSTKERNVQKPLHSKPRNVNEAATDHKDSAFNLSKLNTEEKDLKYSDQKQENKSLSKIKDENTNVPSLTENVKTNFPSYTRMYPKQKAFTIQSDILKEIRTGKYKIKIAPSDLVDFGGQRCFDMTHQLFIQHKGTFVLMFDGRYGLYKPLEEYPQREMGKGLKMKERFEMEKIKQKEDELKLKQAELKMKERLEMEKMKIEIIKEESNPKVQSKAEHVDSAKHIRLVPRLCEKKVDKHFPQFEKIAHNLKWSKQYWTTMLQSVFKGKAAETYSALSSGGI</sequence>
<accession>A0A8B6F796</accession>
<name>A0A8B6F796_MYTGA</name>
<evidence type="ECO:0000313" key="2">
    <source>
        <dbReference type="EMBL" id="VDI45255.1"/>
    </source>
</evidence>
<evidence type="ECO:0000313" key="3">
    <source>
        <dbReference type="Proteomes" id="UP000596742"/>
    </source>
</evidence>
<dbReference type="OrthoDB" id="8963689at2759"/>
<feature type="region of interest" description="Disordered" evidence="1">
    <location>
        <begin position="104"/>
        <end position="123"/>
    </location>
</feature>
<dbReference type="AlphaFoldDB" id="A0A8B6F796"/>
<evidence type="ECO:0000256" key="1">
    <source>
        <dbReference type="SAM" id="MobiDB-lite"/>
    </source>
</evidence>